<proteinExistence type="predicted"/>
<sequence>MAMPLFGGYHGWKARLIFKSQSFIWKYSGSHGGINVAIAGTSIGYNHDLVNLVLPSLIDDDTRTFSDFQSSGQDQQLPGRRSEALLVISWQVDENEMPRDMDHSSDYTIREKRERCQILQ</sequence>
<gene>
    <name evidence="1" type="ORF">SCLTRI_LOCUS7361</name>
</gene>
<dbReference type="Proteomes" id="UP000624404">
    <property type="component" value="Unassembled WGS sequence"/>
</dbReference>
<name>A0A8H2VZ02_9HELO</name>
<dbReference type="AlphaFoldDB" id="A0A8H2VZ02"/>
<evidence type="ECO:0000313" key="1">
    <source>
        <dbReference type="EMBL" id="CAD6447569.1"/>
    </source>
</evidence>
<accession>A0A8H2VZ02</accession>
<keyword evidence="2" id="KW-1185">Reference proteome</keyword>
<protein>
    <submittedName>
        <fullName evidence="1">363347be-32eb-4971-8e40-92558dd28158</fullName>
    </submittedName>
</protein>
<dbReference type="EMBL" id="CAJHIA010000028">
    <property type="protein sequence ID" value="CAD6447569.1"/>
    <property type="molecule type" value="Genomic_DNA"/>
</dbReference>
<organism evidence="1 2">
    <name type="scientific">Sclerotinia trifoliorum</name>
    <dbReference type="NCBI Taxonomy" id="28548"/>
    <lineage>
        <taxon>Eukaryota</taxon>
        <taxon>Fungi</taxon>
        <taxon>Dikarya</taxon>
        <taxon>Ascomycota</taxon>
        <taxon>Pezizomycotina</taxon>
        <taxon>Leotiomycetes</taxon>
        <taxon>Helotiales</taxon>
        <taxon>Sclerotiniaceae</taxon>
        <taxon>Sclerotinia</taxon>
    </lineage>
</organism>
<evidence type="ECO:0000313" key="2">
    <source>
        <dbReference type="Proteomes" id="UP000624404"/>
    </source>
</evidence>
<comment type="caution">
    <text evidence="1">The sequence shown here is derived from an EMBL/GenBank/DDBJ whole genome shotgun (WGS) entry which is preliminary data.</text>
</comment>
<reference evidence="1" key="1">
    <citation type="submission" date="2020-10" db="EMBL/GenBank/DDBJ databases">
        <authorList>
            <person name="Kusch S."/>
        </authorList>
    </citation>
    <scope>NUCLEOTIDE SEQUENCE</scope>
    <source>
        <strain evidence="1">SwB9</strain>
    </source>
</reference>